<dbReference type="GO" id="GO:0005743">
    <property type="term" value="C:mitochondrial inner membrane"/>
    <property type="evidence" value="ECO:0007669"/>
    <property type="project" value="UniProtKB-SubCell"/>
</dbReference>
<dbReference type="Pfam" id="PF02630">
    <property type="entry name" value="SCO1-SenC"/>
    <property type="match status" value="1"/>
</dbReference>
<keyword evidence="3" id="KW-0186">Copper</keyword>
<comment type="similarity">
    <text evidence="2">Belongs to the SCO1/2 family.</text>
</comment>
<dbReference type="CDD" id="cd02968">
    <property type="entry name" value="SCO"/>
    <property type="match status" value="1"/>
</dbReference>
<accession>A0A672HVM5</accession>
<dbReference type="AlphaFoldDB" id="A0A672HVM5"/>
<dbReference type="InParanoid" id="A0A672HVM5"/>
<feature type="disulfide bond" description="Redox-active" evidence="4">
    <location>
        <begin position="175"/>
        <end position="179"/>
    </location>
</feature>
<organism evidence="6 7">
    <name type="scientific">Salarias fasciatus</name>
    <name type="common">Jewelled blenny</name>
    <name type="synonym">Blennius fasciatus</name>
    <dbReference type="NCBI Taxonomy" id="181472"/>
    <lineage>
        <taxon>Eukaryota</taxon>
        <taxon>Metazoa</taxon>
        <taxon>Chordata</taxon>
        <taxon>Craniata</taxon>
        <taxon>Vertebrata</taxon>
        <taxon>Euteleostomi</taxon>
        <taxon>Actinopterygii</taxon>
        <taxon>Neopterygii</taxon>
        <taxon>Teleostei</taxon>
        <taxon>Neoteleostei</taxon>
        <taxon>Acanthomorphata</taxon>
        <taxon>Ovalentaria</taxon>
        <taxon>Blenniimorphae</taxon>
        <taxon>Blenniiformes</taxon>
        <taxon>Blennioidei</taxon>
        <taxon>Blenniidae</taxon>
        <taxon>Salariinae</taxon>
        <taxon>Salarias</taxon>
    </lineage>
</organism>
<protein>
    <submittedName>
        <fullName evidence="6">SCO cytochrome c oxidase assembly protein 1</fullName>
    </submittedName>
</protein>
<feature type="region of interest" description="Disordered" evidence="5">
    <location>
        <begin position="1"/>
        <end position="48"/>
    </location>
</feature>
<evidence type="ECO:0000256" key="5">
    <source>
        <dbReference type="SAM" id="MobiDB-lite"/>
    </source>
</evidence>
<dbReference type="GO" id="GO:0046872">
    <property type="term" value="F:metal ion binding"/>
    <property type="evidence" value="ECO:0007669"/>
    <property type="project" value="UniProtKB-KW"/>
</dbReference>
<evidence type="ECO:0000256" key="3">
    <source>
        <dbReference type="PIRSR" id="PIRSR603782-1"/>
    </source>
</evidence>
<dbReference type="SUPFAM" id="SSF52833">
    <property type="entry name" value="Thioredoxin-like"/>
    <property type="match status" value="1"/>
</dbReference>
<reference evidence="6" key="1">
    <citation type="submission" date="2025-08" db="UniProtKB">
        <authorList>
            <consortium name="Ensembl"/>
        </authorList>
    </citation>
    <scope>IDENTIFICATION</scope>
</reference>
<reference evidence="6" key="2">
    <citation type="submission" date="2025-09" db="UniProtKB">
        <authorList>
            <consortium name="Ensembl"/>
        </authorList>
    </citation>
    <scope>IDENTIFICATION</scope>
</reference>
<keyword evidence="3" id="KW-0479">Metal-binding</keyword>
<evidence type="ECO:0000256" key="2">
    <source>
        <dbReference type="ARBA" id="ARBA00010996"/>
    </source>
</evidence>
<evidence type="ECO:0000313" key="6">
    <source>
        <dbReference type="Ensembl" id="ENSSFAP00005032989.1"/>
    </source>
</evidence>
<feature type="binding site" evidence="3">
    <location>
        <position position="175"/>
    </location>
    <ligand>
        <name>Cu cation</name>
        <dbReference type="ChEBI" id="CHEBI:23378"/>
    </ligand>
</feature>
<dbReference type="GO" id="GO:0033617">
    <property type="term" value="P:mitochondrial respiratory chain complex IV assembly"/>
    <property type="evidence" value="ECO:0007669"/>
    <property type="project" value="TreeGrafter"/>
</dbReference>
<sequence>MSLSGLFRGSRPLHGPLLLTRTSRPPPRLLRRGAGTGTGTGEPPSPRSLHCVPNLSGELGHRTSSRLGGSCSRTSCRAWSSAVPPPPSSGEKSRKSGPVTWKSLAVTFGIGGALLAGMKYFKKEKEELMEKERSRSLGRPALGGPFQLLDHHGRPAGSRDFLGRWLLLYFGFTHCPDICPDELEKMVEVVEEIDRIESLPDLTPILITIDPERDTPDAMAAYVKEFSPKLIGLTGRRSRWSRCPEPTGSTTAKGPETRTTTTSWTTPSSCTWWGRTASSWSTSDRTSAAWRSSAPSPPT</sequence>
<gene>
    <name evidence="6" type="primary">sco1</name>
</gene>
<evidence type="ECO:0000256" key="1">
    <source>
        <dbReference type="ARBA" id="ARBA00004434"/>
    </source>
</evidence>
<dbReference type="PANTHER" id="PTHR12151:SF4">
    <property type="entry name" value="PROTEIN SCO1 HOMOLOG, MITOCHONDRIAL"/>
    <property type="match status" value="1"/>
</dbReference>
<keyword evidence="4" id="KW-1015">Disulfide bond</keyword>
<evidence type="ECO:0000313" key="7">
    <source>
        <dbReference type="Proteomes" id="UP000472267"/>
    </source>
</evidence>
<evidence type="ECO:0000256" key="4">
    <source>
        <dbReference type="PIRSR" id="PIRSR603782-2"/>
    </source>
</evidence>
<keyword evidence="7" id="KW-1185">Reference proteome</keyword>
<proteinExistence type="inferred from homology"/>
<feature type="region of interest" description="Disordered" evidence="5">
    <location>
        <begin position="78"/>
        <end position="97"/>
    </location>
</feature>
<dbReference type="InterPro" id="IPR003782">
    <property type="entry name" value="SCO1/SenC"/>
</dbReference>
<comment type="subcellular location">
    <subcellularLocation>
        <location evidence="1">Mitochondrion inner membrane</location>
        <topology evidence="1">Single-pass membrane protein</topology>
    </subcellularLocation>
</comment>
<dbReference type="Proteomes" id="UP000472267">
    <property type="component" value="Unassembled WGS sequence"/>
</dbReference>
<dbReference type="FunFam" id="3.40.30.10:FF:000013">
    <property type="entry name" value="Blast:Protein SCO1 homolog, mitochondrial"/>
    <property type="match status" value="1"/>
</dbReference>
<dbReference type="InterPro" id="IPR036249">
    <property type="entry name" value="Thioredoxin-like_sf"/>
</dbReference>
<dbReference type="Gene3D" id="3.40.30.10">
    <property type="entry name" value="Glutaredoxin"/>
    <property type="match status" value="1"/>
</dbReference>
<dbReference type="Ensembl" id="ENSSFAT00005034149.1">
    <property type="protein sequence ID" value="ENSSFAP00005032989.1"/>
    <property type="gene ID" value="ENSSFAG00005016691.1"/>
</dbReference>
<feature type="binding site" evidence="3">
    <location>
        <position position="179"/>
    </location>
    <ligand>
        <name>Cu cation</name>
        <dbReference type="ChEBI" id="CHEBI:23378"/>
    </ligand>
</feature>
<feature type="compositionally biased region" description="Low complexity" evidence="5">
    <location>
        <begin position="257"/>
        <end position="267"/>
    </location>
</feature>
<name>A0A672HVM5_SALFA</name>
<feature type="region of interest" description="Disordered" evidence="5">
    <location>
        <begin position="237"/>
        <end position="267"/>
    </location>
</feature>
<dbReference type="PANTHER" id="PTHR12151">
    <property type="entry name" value="ELECTRON TRANSPORT PROTIN SCO1/SENC FAMILY MEMBER"/>
    <property type="match status" value="1"/>
</dbReference>